<feature type="transmembrane region" description="Helical" evidence="6">
    <location>
        <begin position="318"/>
        <end position="339"/>
    </location>
</feature>
<dbReference type="AlphaFoldDB" id="A0AAJ1X3N1"/>
<keyword evidence="5 6" id="KW-0472">Membrane</keyword>
<dbReference type="Proteomes" id="UP001227162">
    <property type="component" value="Unassembled WGS sequence"/>
</dbReference>
<feature type="domain" description="ComEC/Rec2-related protein" evidence="7">
    <location>
        <begin position="257"/>
        <end position="532"/>
    </location>
</feature>
<name>A0AAJ1X3N1_9RHOB</name>
<evidence type="ECO:0000256" key="5">
    <source>
        <dbReference type="ARBA" id="ARBA00023136"/>
    </source>
</evidence>
<reference evidence="9" key="2">
    <citation type="submission" date="2023-04" db="EMBL/GenBank/DDBJ databases">
        <title>'Rhodoalgimonas zhirmunskyi' gen. nov., isolated from a red alga.</title>
        <authorList>
            <person name="Nedashkovskaya O.I."/>
            <person name="Otstavnykh N.Y."/>
            <person name="Bystritskaya E.P."/>
            <person name="Balabanova L.A."/>
            <person name="Isaeva M.P."/>
        </authorList>
    </citation>
    <scope>NUCLEOTIDE SEQUENCE</scope>
    <source>
        <strain evidence="9">10Alg 79</strain>
    </source>
</reference>
<dbReference type="PANTHER" id="PTHR30619">
    <property type="entry name" value="DNA INTERNALIZATION/COMPETENCE PROTEIN COMEC/REC2"/>
    <property type="match status" value="1"/>
</dbReference>
<evidence type="ECO:0000256" key="3">
    <source>
        <dbReference type="ARBA" id="ARBA00022692"/>
    </source>
</evidence>
<feature type="transmembrane region" description="Helical" evidence="6">
    <location>
        <begin position="479"/>
        <end position="502"/>
    </location>
</feature>
<feature type="transmembrane region" description="Helical" evidence="6">
    <location>
        <begin position="86"/>
        <end position="105"/>
    </location>
</feature>
<feature type="transmembrane region" description="Helical" evidence="6">
    <location>
        <begin position="279"/>
        <end position="306"/>
    </location>
</feature>
<feature type="transmembrane region" description="Helical" evidence="6">
    <location>
        <begin position="448"/>
        <end position="473"/>
    </location>
</feature>
<feature type="transmembrane region" description="Helical" evidence="6">
    <location>
        <begin position="38"/>
        <end position="56"/>
    </location>
</feature>
<protein>
    <submittedName>
        <fullName evidence="9">ComEC family competence protein</fullName>
    </submittedName>
</protein>
<dbReference type="InterPro" id="IPR052159">
    <property type="entry name" value="Competence_DNA_uptake"/>
</dbReference>
<dbReference type="Pfam" id="PF13567">
    <property type="entry name" value="DUF4131"/>
    <property type="match status" value="1"/>
</dbReference>
<dbReference type="InterPro" id="IPR025405">
    <property type="entry name" value="DUF4131"/>
</dbReference>
<feature type="transmembrane region" description="Helical" evidence="6">
    <location>
        <begin position="514"/>
        <end position="530"/>
    </location>
</feature>
<comment type="caution">
    <text evidence="9">The sequence shown here is derived from an EMBL/GenBank/DDBJ whole genome shotgun (WGS) entry which is preliminary data.</text>
</comment>
<dbReference type="RefSeq" id="WP_317624298.1">
    <property type="nucleotide sequence ID" value="NZ_JANFFA010000001.1"/>
</dbReference>
<comment type="subcellular location">
    <subcellularLocation>
        <location evidence="1">Cell membrane</location>
        <topology evidence="1">Multi-pass membrane protein</topology>
    </subcellularLocation>
</comment>
<feature type="transmembrane region" description="Helical" evidence="6">
    <location>
        <begin position="63"/>
        <end position="80"/>
    </location>
</feature>
<evidence type="ECO:0000313" key="9">
    <source>
        <dbReference type="EMBL" id="MDQ2092676.1"/>
    </source>
</evidence>
<evidence type="ECO:0000256" key="2">
    <source>
        <dbReference type="ARBA" id="ARBA00022475"/>
    </source>
</evidence>
<dbReference type="InterPro" id="IPR004477">
    <property type="entry name" value="ComEC_N"/>
</dbReference>
<accession>A0AAJ1X3N1</accession>
<dbReference type="Pfam" id="PF03772">
    <property type="entry name" value="Competence"/>
    <property type="match status" value="1"/>
</dbReference>
<keyword evidence="4 6" id="KW-1133">Transmembrane helix</keyword>
<evidence type="ECO:0000256" key="4">
    <source>
        <dbReference type="ARBA" id="ARBA00022989"/>
    </source>
</evidence>
<dbReference type="EMBL" id="JANFFA010000001">
    <property type="protein sequence ID" value="MDQ2092676.1"/>
    <property type="molecule type" value="Genomic_DNA"/>
</dbReference>
<reference evidence="9" key="1">
    <citation type="submission" date="2022-07" db="EMBL/GenBank/DDBJ databases">
        <authorList>
            <person name="Otstavnykh N."/>
            <person name="Isaeva M."/>
            <person name="Bystritskaya E."/>
        </authorList>
    </citation>
    <scope>NUCLEOTIDE SEQUENCE</scope>
    <source>
        <strain evidence="9">10Alg 79</strain>
    </source>
</reference>
<evidence type="ECO:0000259" key="7">
    <source>
        <dbReference type="Pfam" id="PF03772"/>
    </source>
</evidence>
<evidence type="ECO:0000256" key="1">
    <source>
        <dbReference type="ARBA" id="ARBA00004651"/>
    </source>
</evidence>
<dbReference type="GO" id="GO:0005886">
    <property type="term" value="C:plasma membrane"/>
    <property type="evidence" value="ECO:0007669"/>
    <property type="project" value="UniProtKB-SubCell"/>
</dbReference>
<organism evidence="9 10">
    <name type="scientific">Rhodalgimonas zhirmunskyi</name>
    <dbReference type="NCBI Taxonomy" id="2964767"/>
    <lineage>
        <taxon>Bacteria</taxon>
        <taxon>Pseudomonadati</taxon>
        <taxon>Pseudomonadota</taxon>
        <taxon>Alphaproteobacteria</taxon>
        <taxon>Rhodobacterales</taxon>
        <taxon>Roseobacteraceae</taxon>
        <taxon>Rhodalgimonas</taxon>
    </lineage>
</organism>
<keyword evidence="2" id="KW-1003">Cell membrane</keyword>
<dbReference type="NCBIfam" id="TIGR00360">
    <property type="entry name" value="ComEC_N-term"/>
    <property type="match status" value="1"/>
</dbReference>
<gene>
    <name evidence="9" type="ORF">NOI20_00955</name>
</gene>
<keyword evidence="3 6" id="KW-0812">Transmembrane</keyword>
<keyword evidence="10" id="KW-1185">Reference proteome</keyword>
<dbReference type="PANTHER" id="PTHR30619:SF1">
    <property type="entry name" value="RECOMBINATION PROTEIN 2"/>
    <property type="match status" value="1"/>
</dbReference>
<proteinExistence type="predicted"/>
<evidence type="ECO:0000259" key="8">
    <source>
        <dbReference type="Pfam" id="PF13567"/>
    </source>
</evidence>
<sequence>MEGVMTVAGQSISNARGGEGGQVFHAVEAALLRQRGHLFPWVPVAMSVGIGGYFALRFEPTLAMLPLIALASVSLAFVAWRLRSGWAYLFIVALLVLAGFGLAMARAHLVAHPVLEWRYYGPVEGRVIGLDRSSSDKVRVTLDRVVLTRIPPAKTPDRIRVALHGQEGGAALTPAPGARVIVTANLSPPGGPVEPGGFDFQRHSWFLRLGGVGYARTPILMIEPPDGALMLRLRMALSQRVQAVLPGETGAFAAAIMTGDRSGMGLGTIKALRTSNLAHLLAISGLHMGLLVGFVFAAVRVLLNLIPPLGLRLPVKKIAAVIALVAAMGYLALSGGSISTERAFVMVSVMLLAVVVDRRAISLRSVALAAVIVLVLRPEALLGPGFQMSFAATVALVAVFRWLSGLPRYEGPAWVRGAATVVISSAVAGAATAPFAAAHFNQLSEFGLVANLLSVPLMGVLVMPALVLAAMLMPFGLDWIGLQLAGSGLNWILGVAHLVAGWEGTRGAVPSPDWRVLPLLTIGALMVVLWQGRLRVIGVLPVAVAFGLWALTSRPDLLIADNGGLVGVLRPEGRALSKARGSGFVAQNWLENDGDPVGQPEAASRWLASELPLRLRHVTGKKTVANLTCDPGEMIVANADGPEDLPCEVFDIKRLRQTGAVAGYFAQDGKLRLIFARELTGNRLWTR</sequence>
<evidence type="ECO:0000313" key="10">
    <source>
        <dbReference type="Proteomes" id="UP001227162"/>
    </source>
</evidence>
<feature type="domain" description="DUF4131" evidence="8">
    <location>
        <begin position="65"/>
        <end position="203"/>
    </location>
</feature>
<evidence type="ECO:0000256" key="6">
    <source>
        <dbReference type="SAM" id="Phobius"/>
    </source>
</evidence>
<feature type="transmembrane region" description="Helical" evidence="6">
    <location>
        <begin position="413"/>
        <end position="436"/>
    </location>
</feature>
<feature type="transmembrane region" description="Helical" evidence="6">
    <location>
        <begin position="388"/>
        <end position="407"/>
    </location>
</feature>